<dbReference type="EMBL" id="BPLR01020499">
    <property type="protein sequence ID" value="GIX79479.1"/>
    <property type="molecule type" value="Genomic_DNA"/>
</dbReference>
<comment type="caution">
    <text evidence="1">The sequence shown here is derived from an EMBL/GenBank/DDBJ whole genome shotgun (WGS) entry which is preliminary data.</text>
</comment>
<gene>
    <name evidence="1" type="ORF">CEXT_417361</name>
</gene>
<sequence>MSVPFLLHFQFFTSSLFSDIHILLHLSQPPAGQFILTLSKFFLSYTVTQRPHKSCAQPSNHDRKVTVDSKCWNQCSLLGMGKTTYFSFNRWSYLFVISCFRQSGSFGLVTRLVFHVEWSITCDVVFVCLYVREIYSFGTDFYDARVFNLPKFLLILQRWSLENNNIVSLQRNDAVGFSGRGVAHEDGKIMVFDHSWKSIFAVFVMRSECFPLSLSRHFHVSCSPQSCTTVFPVKDNEHMEVDL</sequence>
<evidence type="ECO:0000313" key="2">
    <source>
        <dbReference type="Proteomes" id="UP001054945"/>
    </source>
</evidence>
<protein>
    <submittedName>
        <fullName evidence="1">Uncharacterized protein</fullName>
    </submittedName>
</protein>
<name>A0AAV4N431_CAEEX</name>
<reference evidence="1 2" key="1">
    <citation type="submission" date="2021-06" db="EMBL/GenBank/DDBJ databases">
        <title>Caerostris extrusa draft genome.</title>
        <authorList>
            <person name="Kono N."/>
            <person name="Arakawa K."/>
        </authorList>
    </citation>
    <scope>NUCLEOTIDE SEQUENCE [LARGE SCALE GENOMIC DNA]</scope>
</reference>
<organism evidence="1 2">
    <name type="scientific">Caerostris extrusa</name>
    <name type="common">Bark spider</name>
    <name type="synonym">Caerostris bankana</name>
    <dbReference type="NCBI Taxonomy" id="172846"/>
    <lineage>
        <taxon>Eukaryota</taxon>
        <taxon>Metazoa</taxon>
        <taxon>Ecdysozoa</taxon>
        <taxon>Arthropoda</taxon>
        <taxon>Chelicerata</taxon>
        <taxon>Arachnida</taxon>
        <taxon>Araneae</taxon>
        <taxon>Araneomorphae</taxon>
        <taxon>Entelegynae</taxon>
        <taxon>Araneoidea</taxon>
        <taxon>Araneidae</taxon>
        <taxon>Caerostris</taxon>
    </lineage>
</organism>
<proteinExistence type="predicted"/>
<dbReference type="Proteomes" id="UP001054945">
    <property type="component" value="Unassembled WGS sequence"/>
</dbReference>
<evidence type="ECO:0000313" key="1">
    <source>
        <dbReference type="EMBL" id="GIX79479.1"/>
    </source>
</evidence>
<accession>A0AAV4N431</accession>
<dbReference type="AlphaFoldDB" id="A0AAV4N431"/>
<keyword evidence="2" id="KW-1185">Reference proteome</keyword>